<dbReference type="EMBL" id="EQ974126">
    <property type="protein sequence ID" value="EEF33151.1"/>
    <property type="molecule type" value="Genomic_DNA"/>
</dbReference>
<reference evidence="3" key="1">
    <citation type="submission" date="2008-10" db="EMBL/GenBank/DDBJ databases">
        <authorList>
            <person name="Chan A."/>
            <person name="Puiu D."/>
            <person name="Melake A."/>
            <person name="Orvis J."/>
            <person name="Zhao Q."/>
            <person name="Wortman J."/>
            <person name="Utterback T."/>
            <person name="Rosovitz M.J."/>
            <person name="Inman J.M."/>
            <person name="Amedeo P."/>
            <person name="Schobel S."/>
            <person name="Galinsky K."/>
            <person name="Fraser C."/>
            <person name="Ravel J."/>
            <person name="Rabinowicz P."/>
        </authorList>
    </citation>
    <scope>NUCLEOTIDE SEQUENCE [LARGE SCALE GENOMIC DNA]</scope>
</reference>
<proteinExistence type="predicted"/>
<evidence type="ECO:0000313" key="4">
    <source>
        <dbReference type="Proteomes" id="UP000008311"/>
    </source>
</evidence>
<feature type="region of interest" description="Disordered" evidence="1">
    <location>
        <begin position="1"/>
        <end position="58"/>
    </location>
</feature>
<evidence type="ECO:0000313" key="3">
    <source>
        <dbReference type="EMBL" id="EEF33151.1"/>
    </source>
</evidence>
<sequence length="58" mass="6111">MNLPLALSPDEHTEGSFSTLLMDAGPRQGPSFDARSMSSMDDSESGEPPPGSFDHSEG</sequence>
<evidence type="ECO:0000256" key="1">
    <source>
        <dbReference type="SAM" id="MobiDB-lite"/>
    </source>
</evidence>
<protein>
    <submittedName>
        <fullName evidence="3">Uncharacterized protein</fullName>
    </submittedName>
</protein>
<accession>B9STB9</accession>
<gene>
    <name evidence="3" type="ORF">RCOM_0432650</name>
    <name evidence="2" type="ORF">RCOM_2073430</name>
</gene>
<reference evidence="4" key="2">
    <citation type="journal article" date="2010" name="Nat. Biotechnol.">
        <title>Draft genome sequence of the oilseed species Ricinus communis.</title>
        <authorList>
            <person name="Chan A.P."/>
            <person name="Crabtree J."/>
            <person name="Zhao Q."/>
            <person name="Lorenzi H."/>
            <person name="Orvis J."/>
            <person name="Puiu D."/>
            <person name="Melake-Berhan A."/>
            <person name="Jones K.M."/>
            <person name="Redman J."/>
            <person name="Chen G."/>
            <person name="Cahoon E.B."/>
            <person name="Gedil M."/>
            <person name="Stanke M."/>
            <person name="Haas B.J."/>
            <person name="Wortman J.R."/>
            <person name="Fraser-Liggett C.M."/>
            <person name="Ravel J."/>
            <person name="Rabinowicz P.D."/>
        </authorList>
    </citation>
    <scope>NUCLEOTIDE SEQUENCE [LARGE SCALE GENOMIC DNA]</scope>
    <source>
        <strain evidence="4">cv. Hale</strain>
    </source>
</reference>
<name>B9STB9_RICCO</name>
<dbReference type="EMBL" id="EQ979935">
    <property type="protein sequence ID" value="EEF25333.1"/>
    <property type="molecule type" value="Genomic_DNA"/>
</dbReference>
<evidence type="ECO:0000313" key="2">
    <source>
        <dbReference type="EMBL" id="EEF25333.1"/>
    </source>
</evidence>
<organism evidence="4">
    <name type="scientific">Ricinus communis</name>
    <name type="common">Castor bean</name>
    <dbReference type="NCBI Taxonomy" id="3988"/>
    <lineage>
        <taxon>Eukaryota</taxon>
        <taxon>Viridiplantae</taxon>
        <taxon>Streptophyta</taxon>
        <taxon>Embryophyta</taxon>
        <taxon>Tracheophyta</taxon>
        <taxon>Spermatophyta</taxon>
        <taxon>Magnoliopsida</taxon>
        <taxon>eudicotyledons</taxon>
        <taxon>Gunneridae</taxon>
        <taxon>Pentapetalae</taxon>
        <taxon>rosids</taxon>
        <taxon>fabids</taxon>
        <taxon>Malpighiales</taxon>
        <taxon>Euphorbiaceae</taxon>
        <taxon>Acalyphoideae</taxon>
        <taxon>Acalypheae</taxon>
        <taxon>Ricinus</taxon>
    </lineage>
</organism>
<dbReference type="Proteomes" id="UP000008311">
    <property type="component" value="Unassembled WGS sequence"/>
</dbReference>
<dbReference type="InParanoid" id="B9STB9"/>
<dbReference type="AlphaFoldDB" id="B9STB9"/>
<keyword evidence="4" id="KW-1185">Reference proteome</keyword>